<dbReference type="OrthoDB" id="3545073at2759"/>
<feature type="region of interest" description="Disordered" evidence="1">
    <location>
        <begin position="628"/>
        <end position="696"/>
    </location>
</feature>
<feature type="region of interest" description="Disordered" evidence="1">
    <location>
        <begin position="167"/>
        <end position="186"/>
    </location>
</feature>
<feature type="compositionally biased region" description="Pro residues" evidence="1">
    <location>
        <begin position="138"/>
        <end position="150"/>
    </location>
</feature>
<evidence type="ECO:0000313" key="3">
    <source>
        <dbReference type="Proteomes" id="UP000224854"/>
    </source>
</evidence>
<comment type="caution">
    <text evidence="2">The sequence shown here is derived from an EMBL/GenBank/DDBJ whole genome shotgun (WGS) entry which is preliminary data.</text>
</comment>
<organism evidence="2 3">
    <name type="scientific">Ophiocordyceps australis</name>
    <dbReference type="NCBI Taxonomy" id="1399860"/>
    <lineage>
        <taxon>Eukaryota</taxon>
        <taxon>Fungi</taxon>
        <taxon>Dikarya</taxon>
        <taxon>Ascomycota</taxon>
        <taxon>Pezizomycotina</taxon>
        <taxon>Sordariomycetes</taxon>
        <taxon>Hypocreomycetidae</taxon>
        <taxon>Hypocreales</taxon>
        <taxon>Ophiocordycipitaceae</taxon>
        <taxon>Ophiocordyceps</taxon>
    </lineage>
</organism>
<keyword evidence="3" id="KW-1185">Reference proteome</keyword>
<feature type="region of interest" description="Disordered" evidence="1">
    <location>
        <begin position="199"/>
        <end position="254"/>
    </location>
</feature>
<reference evidence="2 3" key="1">
    <citation type="submission" date="2017-06" db="EMBL/GenBank/DDBJ databases">
        <title>Ant-infecting Ophiocordyceps genomes reveal a high diversity of potential behavioral manipulation genes and a possible major role for enterotoxins.</title>
        <authorList>
            <person name="De Bekker C."/>
            <person name="Evans H.C."/>
            <person name="Brachmann A."/>
            <person name="Hughes D.P."/>
        </authorList>
    </citation>
    <scope>NUCLEOTIDE SEQUENCE [LARGE SCALE GENOMIC DNA]</scope>
    <source>
        <strain evidence="2 3">1348a</strain>
    </source>
</reference>
<protein>
    <submittedName>
        <fullName evidence="2">Uncharacterized protein</fullName>
    </submittedName>
</protein>
<name>A0A2C5YGA8_9HYPO</name>
<feature type="compositionally biased region" description="Basic and acidic residues" evidence="1">
    <location>
        <begin position="199"/>
        <end position="211"/>
    </location>
</feature>
<accession>A0A2C5YGA8</accession>
<dbReference type="EMBL" id="NJEU01001322">
    <property type="protein sequence ID" value="PHH67767.1"/>
    <property type="molecule type" value="Genomic_DNA"/>
</dbReference>
<feature type="region of interest" description="Disordered" evidence="1">
    <location>
        <begin position="84"/>
        <end position="153"/>
    </location>
</feature>
<dbReference type="AlphaFoldDB" id="A0A2C5YGA8"/>
<feature type="compositionally biased region" description="Polar residues" evidence="1">
    <location>
        <begin position="478"/>
        <end position="488"/>
    </location>
</feature>
<feature type="compositionally biased region" description="Polar residues" evidence="1">
    <location>
        <begin position="240"/>
        <end position="254"/>
    </location>
</feature>
<gene>
    <name evidence="2" type="ORF">CDD82_1149</name>
</gene>
<proteinExistence type="predicted"/>
<evidence type="ECO:0000256" key="1">
    <source>
        <dbReference type="SAM" id="MobiDB-lite"/>
    </source>
</evidence>
<feature type="region of interest" description="Disordered" evidence="1">
    <location>
        <begin position="394"/>
        <end position="495"/>
    </location>
</feature>
<evidence type="ECO:0000313" key="2">
    <source>
        <dbReference type="EMBL" id="PHH67767.1"/>
    </source>
</evidence>
<feature type="compositionally biased region" description="Basic and acidic residues" evidence="1">
    <location>
        <begin position="687"/>
        <end position="696"/>
    </location>
</feature>
<dbReference type="Proteomes" id="UP000224854">
    <property type="component" value="Unassembled WGS sequence"/>
</dbReference>
<sequence length="696" mass="74286">MATQLGHKADEGATAYIVSDILPPAKGGNASTQRRFSPGVAATNAAAKDLPSAPAGEETQTKLTGFANHHRIKVLDRIWQQSRQEKTQSGFLGGDSDGSSTDTDSIPEVMARPASVKETAVPLPRGPSQKSPLVPGRMPAPPQPPPPPAKLPSGVICLTQTPVPVPKIPSLASSSSSPMAADDKGVSKDQFSMLKEQVRRLTEESVQDHYRRASAAKEPSPQRPQSSSTSAEAAIKNMRKGQTTPREGCSPQFTTGSQLVANARRAAQLETSATEVVSDMTQGNDVVSNISINPLSDANTHASLLCAIDGRPYNVFPGHFSESSSYGALMPSNYTLREAPQPFWCPVRGCHRILETASSFGGHFNAKHCNSLFNDNCDGTMTLVGSYKNVSTRSPGIIVSQDPNPSDGVMKSPAASSPSCSAPPPGALVSSKPVSRPDTPTLDSSWASGPVTRRSSSRLDASLTTPVHVEEAVDAPNRSKSSSFTPTNLASGGSSTGASALSDACKYLHSFLASNQRVPEREDVRYMAKLPRRRDIPAAWIAHHSGQWLPVPYYSAALAYIVGDAIKGPGECLRNRNGRLSSMCIALPSGMPAATKRNFYKLPTCVGCFYTSFSQRQRNLCEWVGKSEDESSQNEATNGPTDSPDAEAQRETRPCSAQEDAELPRLRKRRLGAQDEGTPAVKAPRLAVEEKDKDDI</sequence>